<evidence type="ECO:0000313" key="6">
    <source>
        <dbReference type="Proteomes" id="UP000722459"/>
    </source>
</evidence>
<comment type="similarity">
    <text evidence="1">Belongs to the bleomycin resistance protein family.</text>
</comment>
<dbReference type="GO" id="GO:0046677">
    <property type="term" value="P:response to antibiotic"/>
    <property type="evidence" value="ECO:0007669"/>
    <property type="project" value="UniProtKB-KW"/>
</dbReference>
<organism evidence="5 6">
    <name type="scientific">Candidatus Iainarchaeum sp</name>
    <dbReference type="NCBI Taxonomy" id="3101447"/>
    <lineage>
        <taxon>Archaea</taxon>
        <taxon>Candidatus Iainarchaeota</taxon>
        <taxon>Candidatus Iainarchaeia</taxon>
        <taxon>Candidatus Iainarchaeales</taxon>
        <taxon>Candidatus Iainarchaeaceae</taxon>
        <taxon>Candidatus Iainarchaeum</taxon>
    </lineage>
</organism>
<protein>
    <recommendedName>
        <fullName evidence="2">Bleomycin resistance protein</fullName>
    </recommendedName>
</protein>
<dbReference type="PROSITE" id="PS51819">
    <property type="entry name" value="VOC"/>
    <property type="match status" value="1"/>
</dbReference>
<evidence type="ECO:0000256" key="1">
    <source>
        <dbReference type="ARBA" id="ARBA00011051"/>
    </source>
</evidence>
<evidence type="ECO:0000256" key="3">
    <source>
        <dbReference type="ARBA" id="ARBA00023251"/>
    </source>
</evidence>
<feature type="domain" description="VOC" evidence="4">
    <location>
        <begin position="2"/>
        <end position="127"/>
    </location>
</feature>
<comment type="caution">
    <text evidence="5">The sequence shown here is derived from an EMBL/GenBank/DDBJ whole genome shotgun (WGS) entry which is preliminary data.</text>
</comment>
<dbReference type="InterPro" id="IPR004360">
    <property type="entry name" value="Glyas_Fos-R_dOase_dom"/>
</dbReference>
<evidence type="ECO:0000256" key="2">
    <source>
        <dbReference type="ARBA" id="ARBA00021572"/>
    </source>
</evidence>
<gene>
    <name evidence="5" type="ORF">HON47_01315</name>
</gene>
<dbReference type="SUPFAM" id="SSF54593">
    <property type="entry name" value="Glyoxalase/Bleomycin resistance protein/Dihydroxybiphenyl dioxygenase"/>
    <property type="match status" value="1"/>
</dbReference>
<name>A0A8T5GDI7_9ARCH</name>
<keyword evidence="3" id="KW-0046">Antibiotic resistance</keyword>
<dbReference type="EMBL" id="JABJNZ010000021">
    <property type="protein sequence ID" value="MBT4870194.1"/>
    <property type="molecule type" value="Genomic_DNA"/>
</dbReference>
<dbReference type="Pfam" id="PF00903">
    <property type="entry name" value="Glyoxalase"/>
    <property type="match status" value="1"/>
</dbReference>
<dbReference type="InterPro" id="IPR037523">
    <property type="entry name" value="VOC_core"/>
</dbReference>
<dbReference type="Proteomes" id="UP000722459">
    <property type="component" value="Unassembled WGS sequence"/>
</dbReference>
<dbReference type="CDD" id="cd08349">
    <property type="entry name" value="BLMA_like"/>
    <property type="match status" value="1"/>
</dbReference>
<accession>A0A8T5GDI7</accession>
<dbReference type="InterPro" id="IPR029068">
    <property type="entry name" value="Glyas_Bleomycin-R_OHBP_Dase"/>
</dbReference>
<proteinExistence type="inferred from homology"/>
<evidence type="ECO:0000259" key="4">
    <source>
        <dbReference type="PROSITE" id="PS51819"/>
    </source>
</evidence>
<dbReference type="Gene3D" id="3.10.180.10">
    <property type="entry name" value="2,3-Dihydroxybiphenyl 1,2-Dioxygenase, domain 1"/>
    <property type="match status" value="1"/>
</dbReference>
<evidence type="ECO:0000313" key="5">
    <source>
        <dbReference type="EMBL" id="MBT4870194.1"/>
    </source>
</evidence>
<sequence>MEFNKLIPELSVTDYEKSLAFYKMLGFKVEYTRENFAFLSLQGSQLMIEKQNDTWNVGELTKPFGRGINFQIAVNNVEEILSILKENNYEIAFPLEVHTYVANDEEFHEKEFLVQDPNGYLLRFSQTL</sequence>
<reference evidence="5" key="1">
    <citation type="journal article" date="2021" name="ISME J.">
        <title>Mercury methylation by metabolically versatile and cosmopolitan marine bacteria.</title>
        <authorList>
            <person name="Lin H."/>
            <person name="Ascher D.B."/>
            <person name="Myung Y."/>
            <person name="Lamborg C.H."/>
            <person name="Hallam S.J."/>
            <person name="Gionfriddo C.M."/>
            <person name="Holt K.E."/>
            <person name="Moreau J.W."/>
        </authorList>
    </citation>
    <scope>NUCLEOTIDE SEQUENCE</scope>
    <source>
        <strain evidence="5">SI075_bin30</strain>
    </source>
</reference>
<dbReference type="AlphaFoldDB" id="A0A8T5GDI7"/>
<dbReference type="InterPro" id="IPR000335">
    <property type="entry name" value="Bleomycin-R"/>
</dbReference>